<accession>A0A4Y2KQF0</accession>
<keyword evidence="3" id="KW-1185">Reference proteome</keyword>
<feature type="region of interest" description="Disordered" evidence="1">
    <location>
        <begin position="76"/>
        <end position="100"/>
    </location>
</feature>
<organism evidence="2 3">
    <name type="scientific">Araneus ventricosus</name>
    <name type="common">Orbweaver spider</name>
    <name type="synonym">Epeira ventricosa</name>
    <dbReference type="NCBI Taxonomy" id="182803"/>
    <lineage>
        <taxon>Eukaryota</taxon>
        <taxon>Metazoa</taxon>
        <taxon>Ecdysozoa</taxon>
        <taxon>Arthropoda</taxon>
        <taxon>Chelicerata</taxon>
        <taxon>Arachnida</taxon>
        <taxon>Araneae</taxon>
        <taxon>Araneomorphae</taxon>
        <taxon>Entelegynae</taxon>
        <taxon>Araneoidea</taxon>
        <taxon>Araneidae</taxon>
        <taxon>Araneus</taxon>
    </lineage>
</organism>
<protein>
    <submittedName>
        <fullName evidence="2">Uncharacterized protein</fullName>
    </submittedName>
</protein>
<reference evidence="2 3" key="1">
    <citation type="journal article" date="2019" name="Sci. Rep.">
        <title>Orb-weaving spider Araneus ventricosus genome elucidates the spidroin gene catalogue.</title>
        <authorList>
            <person name="Kono N."/>
            <person name="Nakamura H."/>
            <person name="Ohtoshi R."/>
            <person name="Moran D.A.P."/>
            <person name="Shinohara A."/>
            <person name="Yoshida Y."/>
            <person name="Fujiwara M."/>
            <person name="Mori M."/>
            <person name="Tomita M."/>
            <person name="Arakawa K."/>
        </authorList>
    </citation>
    <scope>NUCLEOTIDE SEQUENCE [LARGE SCALE GENOMIC DNA]</scope>
</reference>
<evidence type="ECO:0000313" key="3">
    <source>
        <dbReference type="Proteomes" id="UP000499080"/>
    </source>
</evidence>
<gene>
    <name evidence="2" type="ORF">AVEN_217186_1</name>
</gene>
<comment type="caution">
    <text evidence="2">The sequence shown here is derived from an EMBL/GenBank/DDBJ whole genome shotgun (WGS) entry which is preliminary data.</text>
</comment>
<dbReference type="EMBL" id="BGPR01004881">
    <property type="protein sequence ID" value="GBN04402.1"/>
    <property type="molecule type" value="Genomic_DNA"/>
</dbReference>
<dbReference type="AlphaFoldDB" id="A0A4Y2KQF0"/>
<dbReference type="Proteomes" id="UP000499080">
    <property type="component" value="Unassembled WGS sequence"/>
</dbReference>
<name>A0A4Y2KQF0_ARAVE</name>
<sequence>MNAKPITPDSGDLTTNLVTLVTKMKVQENARIMTLSLLISAIRRIFEKIPCDVTPCRKARQHKDYFRMDLVNLDSGQMTKTKPESPPLLQTSVPHQSENA</sequence>
<feature type="compositionally biased region" description="Polar residues" evidence="1">
    <location>
        <begin position="88"/>
        <end position="100"/>
    </location>
</feature>
<evidence type="ECO:0000313" key="2">
    <source>
        <dbReference type="EMBL" id="GBN04402.1"/>
    </source>
</evidence>
<evidence type="ECO:0000256" key="1">
    <source>
        <dbReference type="SAM" id="MobiDB-lite"/>
    </source>
</evidence>
<proteinExistence type="predicted"/>